<keyword evidence="2" id="KW-1185">Reference proteome</keyword>
<sequence length="43" mass="5249">IFEELNIKTDLKQQEIQQNNLKIINNKQQKLDKIDNFEYVEDI</sequence>
<name>A0ACA9M337_9GLOM</name>
<reference evidence="1" key="1">
    <citation type="submission" date="2021-06" db="EMBL/GenBank/DDBJ databases">
        <authorList>
            <person name="Kallberg Y."/>
            <person name="Tangrot J."/>
            <person name="Rosling A."/>
        </authorList>
    </citation>
    <scope>NUCLEOTIDE SEQUENCE</scope>
    <source>
        <strain evidence="1">MA461A</strain>
    </source>
</reference>
<protein>
    <submittedName>
        <fullName evidence="1">4966_t:CDS:1</fullName>
    </submittedName>
</protein>
<evidence type="ECO:0000313" key="2">
    <source>
        <dbReference type="Proteomes" id="UP000789920"/>
    </source>
</evidence>
<gene>
    <name evidence="1" type="ORF">RPERSI_LOCUS4436</name>
</gene>
<accession>A0ACA9M337</accession>
<organism evidence="1 2">
    <name type="scientific">Racocetra persica</name>
    <dbReference type="NCBI Taxonomy" id="160502"/>
    <lineage>
        <taxon>Eukaryota</taxon>
        <taxon>Fungi</taxon>
        <taxon>Fungi incertae sedis</taxon>
        <taxon>Mucoromycota</taxon>
        <taxon>Glomeromycotina</taxon>
        <taxon>Glomeromycetes</taxon>
        <taxon>Diversisporales</taxon>
        <taxon>Gigasporaceae</taxon>
        <taxon>Racocetra</taxon>
    </lineage>
</organism>
<dbReference type="Proteomes" id="UP000789920">
    <property type="component" value="Unassembled WGS sequence"/>
</dbReference>
<comment type="caution">
    <text evidence="1">The sequence shown here is derived from an EMBL/GenBank/DDBJ whole genome shotgun (WGS) entry which is preliminary data.</text>
</comment>
<proteinExistence type="predicted"/>
<feature type="non-terminal residue" evidence="1">
    <location>
        <position position="1"/>
    </location>
</feature>
<dbReference type="EMBL" id="CAJVQC010006087">
    <property type="protein sequence ID" value="CAG8562736.1"/>
    <property type="molecule type" value="Genomic_DNA"/>
</dbReference>
<evidence type="ECO:0000313" key="1">
    <source>
        <dbReference type="EMBL" id="CAG8562736.1"/>
    </source>
</evidence>